<proteinExistence type="predicted"/>
<evidence type="ECO:0000313" key="1">
    <source>
        <dbReference type="EMBL" id="RFT15819.1"/>
    </source>
</evidence>
<comment type="caution">
    <text evidence="1">The sequence shown here is derived from an EMBL/GenBank/DDBJ whole genome shotgun (WGS) entry which is preliminary data.</text>
</comment>
<organism evidence="1 2">
    <name type="scientific">Candidatus Saccharicenans subterraneus</name>
    <dbReference type="NCBI Taxonomy" id="2508984"/>
    <lineage>
        <taxon>Bacteria</taxon>
        <taxon>Candidatus Aminicenantota</taxon>
        <taxon>Candidatus Aminicenantia</taxon>
        <taxon>Candidatus Aminicenantales</taxon>
        <taxon>Candidatus Saccharicenantaceae</taxon>
        <taxon>Candidatus Saccharicenans</taxon>
    </lineage>
</organism>
<dbReference type="Proteomes" id="UP000257323">
    <property type="component" value="Unassembled WGS sequence"/>
</dbReference>
<dbReference type="AlphaFoldDB" id="A0A3E2BM33"/>
<protein>
    <submittedName>
        <fullName evidence="1">Uncharacterized protein</fullName>
    </submittedName>
</protein>
<gene>
    <name evidence="1" type="ORF">OP8BY_2217</name>
</gene>
<accession>A0A3E2BM33</accession>
<name>A0A3E2BM33_9BACT</name>
<sequence>MTIEKRKGIIKAGFIFISVICWLAGPALAKDVFRGRMLTERAPIEPPAVEILIEVDSWTTPDEVMQFSEAMAGSGVEAFLNLFKATKKGAVRFLYARGYNLTIHMAQVQQEEDGKKKVILVFRREPWSQGTQLGIGRYYFMVMELRLNEKGKGEGRFYEDAQIQFDVTNGRVFLETYGISPKMIPMIQEVKKK</sequence>
<reference evidence="1 2" key="1">
    <citation type="submission" date="2018-08" db="EMBL/GenBank/DDBJ databases">
        <title>Genome analysis of the thermophilic bacterium of the candidate phylum Aminicenantes from deep subsurface aquifer revealed its physiology and ecological role.</title>
        <authorList>
            <person name="Kadnikov V.V."/>
            <person name="Mardanov A.V."/>
            <person name="Beletsky A.V."/>
            <person name="Karnachuk O.V."/>
            <person name="Ravin N.V."/>
        </authorList>
    </citation>
    <scope>NUCLEOTIDE SEQUENCE [LARGE SCALE GENOMIC DNA]</scope>
    <source>
        <strain evidence="1">BY38</strain>
    </source>
</reference>
<evidence type="ECO:0000313" key="2">
    <source>
        <dbReference type="Proteomes" id="UP000257323"/>
    </source>
</evidence>
<dbReference type="EMBL" id="QUAH01000006">
    <property type="protein sequence ID" value="RFT15819.1"/>
    <property type="molecule type" value="Genomic_DNA"/>
</dbReference>